<accession>A0A517YNC8</accession>
<dbReference type="EMBL" id="CP036274">
    <property type="protein sequence ID" value="QDU31721.1"/>
    <property type="molecule type" value="Genomic_DNA"/>
</dbReference>
<dbReference type="InterPro" id="IPR008554">
    <property type="entry name" value="Glutaredoxin-like"/>
</dbReference>
<reference evidence="1 2" key="1">
    <citation type="submission" date="2019-02" db="EMBL/GenBank/DDBJ databases">
        <title>Deep-cultivation of Planctomycetes and their phenomic and genomic characterization uncovers novel biology.</title>
        <authorList>
            <person name="Wiegand S."/>
            <person name="Jogler M."/>
            <person name="Boedeker C."/>
            <person name="Pinto D."/>
            <person name="Vollmers J."/>
            <person name="Rivas-Marin E."/>
            <person name="Kohn T."/>
            <person name="Peeters S.H."/>
            <person name="Heuer A."/>
            <person name="Rast P."/>
            <person name="Oberbeckmann S."/>
            <person name="Bunk B."/>
            <person name="Jeske O."/>
            <person name="Meyerdierks A."/>
            <person name="Storesund J.E."/>
            <person name="Kallscheuer N."/>
            <person name="Luecker S."/>
            <person name="Lage O.M."/>
            <person name="Pohl T."/>
            <person name="Merkel B.J."/>
            <person name="Hornburger P."/>
            <person name="Mueller R.-W."/>
            <person name="Bruemmer F."/>
            <person name="Labrenz M."/>
            <person name="Spormann A.M."/>
            <person name="Op den Camp H."/>
            <person name="Overmann J."/>
            <person name="Amann R."/>
            <person name="Jetten M.S.M."/>
            <person name="Mascher T."/>
            <person name="Medema M.H."/>
            <person name="Devos D.P."/>
            <person name="Kaster A.-K."/>
            <person name="Ovreas L."/>
            <person name="Rohde M."/>
            <person name="Galperin M.Y."/>
            <person name="Jogler C."/>
        </authorList>
    </citation>
    <scope>NUCLEOTIDE SEQUENCE [LARGE SCALE GENOMIC DNA]</scope>
    <source>
        <strain evidence="1 2">ETA_A8</strain>
    </source>
</reference>
<dbReference type="Proteomes" id="UP000315017">
    <property type="component" value="Chromosome"/>
</dbReference>
<dbReference type="CDD" id="cd02976">
    <property type="entry name" value="NrdH"/>
    <property type="match status" value="1"/>
</dbReference>
<dbReference type="AlphaFoldDB" id="A0A517YNC8"/>
<dbReference type="InterPro" id="IPR036249">
    <property type="entry name" value="Thioredoxin-like_sf"/>
</dbReference>
<dbReference type="PANTHER" id="PTHR33558">
    <property type="entry name" value="GLUTAREDOXIN-LIKE PROTEIN C5ORF63 HOMOLOG"/>
    <property type="match status" value="1"/>
</dbReference>
<dbReference type="Gene3D" id="3.40.30.10">
    <property type="entry name" value="Glutaredoxin"/>
    <property type="match status" value="1"/>
</dbReference>
<proteinExistence type="predicted"/>
<evidence type="ECO:0000313" key="2">
    <source>
        <dbReference type="Proteomes" id="UP000315017"/>
    </source>
</evidence>
<dbReference type="RefSeq" id="WP_145099308.1">
    <property type="nucleotide sequence ID" value="NZ_CP036274.1"/>
</dbReference>
<name>A0A517YNC8_9BACT</name>
<dbReference type="SUPFAM" id="SSF52833">
    <property type="entry name" value="Thioredoxin-like"/>
    <property type="match status" value="1"/>
</dbReference>
<dbReference type="OrthoDB" id="32865at2"/>
<organism evidence="1 2">
    <name type="scientific">Anatilimnocola aggregata</name>
    <dbReference type="NCBI Taxonomy" id="2528021"/>
    <lineage>
        <taxon>Bacteria</taxon>
        <taxon>Pseudomonadati</taxon>
        <taxon>Planctomycetota</taxon>
        <taxon>Planctomycetia</taxon>
        <taxon>Pirellulales</taxon>
        <taxon>Pirellulaceae</taxon>
        <taxon>Anatilimnocola</taxon>
    </lineage>
</organism>
<dbReference type="PROSITE" id="PS51354">
    <property type="entry name" value="GLUTAREDOXIN_2"/>
    <property type="match status" value="1"/>
</dbReference>
<gene>
    <name evidence="1" type="ORF">ETAA8_68810</name>
</gene>
<evidence type="ECO:0000313" key="1">
    <source>
        <dbReference type="EMBL" id="QDU31721.1"/>
    </source>
</evidence>
<dbReference type="PANTHER" id="PTHR33558:SF1">
    <property type="entry name" value="GLUTAREDOXIN-LIKE PROTEIN C5ORF63 HOMOLOG"/>
    <property type="match status" value="1"/>
</dbReference>
<keyword evidence="2" id="KW-1185">Reference proteome</keyword>
<sequence length="82" mass="9454">MSDHQVTIYTRAHCHLCDEAKELLERYGLQLALVDIDADAQLRQRYTTCVPVVIIDGKERFRGRVNEILLRRLLTSSQTPAE</sequence>
<dbReference type="KEGG" id="aagg:ETAA8_68810"/>
<dbReference type="Pfam" id="PF05768">
    <property type="entry name" value="Glrx-like"/>
    <property type="match status" value="1"/>
</dbReference>
<dbReference type="InterPro" id="IPR052565">
    <property type="entry name" value="Glutaredoxin-like_YDR286C"/>
</dbReference>
<protein>
    <submittedName>
        <fullName evidence="1">Glutaredoxin 3</fullName>
    </submittedName>
</protein>